<dbReference type="PANTHER" id="PTHR31123:SF1">
    <property type="entry name" value="ACCUMULATION OF DYADS PROTEIN 2-RELATED"/>
    <property type="match status" value="1"/>
</dbReference>
<comment type="similarity">
    <text evidence="2">Belongs to the acetate uptake transporter (AceTr) (TC 2.A.96) family.</text>
</comment>
<evidence type="ECO:0000313" key="10">
    <source>
        <dbReference type="EMBL" id="KTA98401.1"/>
    </source>
</evidence>
<evidence type="ECO:0000256" key="2">
    <source>
        <dbReference type="ARBA" id="ARBA00005587"/>
    </source>
</evidence>
<organism evidence="9 11">
    <name type="scientific">Candida glabrata</name>
    <name type="common">Yeast</name>
    <name type="synonym">Torulopsis glabrata</name>
    <dbReference type="NCBI Taxonomy" id="5478"/>
    <lineage>
        <taxon>Eukaryota</taxon>
        <taxon>Fungi</taxon>
        <taxon>Dikarya</taxon>
        <taxon>Ascomycota</taxon>
        <taxon>Saccharomycotina</taxon>
        <taxon>Saccharomycetes</taxon>
        <taxon>Saccharomycetales</taxon>
        <taxon>Saccharomycetaceae</taxon>
        <taxon>Nakaseomyces</taxon>
    </lineage>
</organism>
<dbReference type="GO" id="GO:0005886">
    <property type="term" value="C:plasma membrane"/>
    <property type="evidence" value="ECO:0007669"/>
    <property type="project" value="TreeGrafter"/>
</dbReference>
<dbReference type="InterPro" id="IPR000791">
    <property type="entry name" value="Gpr1/Fun34/SatP-like"/>
</dbReference>
<evidence type="ECO:0000313" key="9">
    <source>
        <dbReference type="EMBL" id="KTA96822.1"/>
    </source>
</evidence>
<proteinExistence type="inferred from homology"/>
<feature type="transmembrane region" description="Helical" evidence="7">
    <location>
        <begin position="256"/>
        <end position="277"/>
    </location>
</feature>
<feature type="transmembrane region" description="Helical" evidence="7">
    <location>
        <begin position="232"/>
        <end position="249"/>
    </location>
</feature>
<dbReference type="VEuPathDB" id="FungiDB:GW608_L07491"/>
<feature type="transmembrane region" description="Helical" evidence="7">
    <location>
        <begin position="283"/>
        <end position="302"/>
    </location>
</feature>
<feature type="region of interest" description="Disordered" evidence="6">
    <location>
        <begin position="1"/>
        <end position="71"/>
    </location>
</feature>
<dbReference type="Pfam" id="PF01184">
    <property type="entry name" value="Gpr1_Fun34_YaaH"/>
    <property type="match status" value="1"/>
</dbReference>
<dbReference type="AlphaFoldDB" id="A0A0W0D969"/>
<dbReference type="GO" id="GO:0015123">
    <property type="term" value="F:acetate transmembrane transporter activity"/>
    <property type="evidence" value="ECO:0007669"/>
    <property type="project" value="TreeGrafter"/>
</dbReference>
<dbReference type="NCBIfam" id="NF038013">
    <property type="entry name" value="AceTr_1"/>
    <property type="match status" value="1"/>
</dbReference>
<evidence type="ECO:0000256" key="1">
    <source>
        <dbReference type="ARBA" id="ARBA00004141"/>
    </source>
</evidence>
<gene>
    <name evidence="8" type="ordered locus">CAGL0L07766g</name>
    <name evidence="10" type="ORF">AO440_005152</name>
    <name evidence="9" type="ORF">AO440_005383</name>
</gene>
<evidence type="ECO:0000256" key="3">
    <source>
        <dbReference type="ARBA" id="ARBA00022692"/>
    </source>
</evidence>
<keyword evidence="5 7" id="KW-0472">Membrane</keyword>
<dbReference type="Proteomes" id="UP000054886">
    <property type="component" value="Unassembled WGS sequence"/>
</dbReference>
<keyword evidence="4 7" id="KW-1133">Transmembrane helix</keyword>
<accession>A0A0W0D969</accession>
<feature type="compositionally biased region" description="Low complexity" evidence="6">
    <location>
        <begin position="1"/>
        <end position="21"/>
    </location>
</feature>
<dbReference type="CGD" id="CAL0135824">
    <property type="gene designation" value="CAGL0L07766g"/>
</dbReference>
<dbReference type="PANTHER" id="PTHR31123">
    <property type="entry name" value="ACCUMULATION OF DYADS PROTEIN 2-RELATED"/>
    <property type="match status" value="1"/>
</dbReference>
<dbReference type="EMBL" id="LLZZ01000153">
    <property type="protein sequence ID" value="KTA98401.1"/>
    <property type="molecule type" value="Genomic_DNA"/>
</dbReference>
<dbReference type="VEuPathDB" id="FungiDB:CAGL0L07766g"/>
<dbReference type="VEuPathDB" id="FungiDB:GWK60_L07469"/>
<feature type="transmembrane region" description="Helical" evidence="7">
    <location>
        <begin position="161"/>
        <end position="184"/>
    </location>
</feature>
<evidence type="ECO:0000313" key="8">
    <source>
        <dbReference type="CGD" id="CAL0135824"/>
    </source>
</evidence>
<protein>
    <submittedName>
        <fullName evidence="9">Ammonia transport outward protein 2</fullName>
    </submittedName>
</protein>
<reference evidence="9 11" key="1">
    <citation type="submission" date="2015-10" db="EMBL/GenBank/DDBJ databases">
        <title>Draft genomes sequences of Candida glabrata isolates 1A, 1B, 2A, 2B, 3A and 3B.</title>
        <authorList>
            <person name="Haavelsrud O.E."/>
            <person name="Gaustad P."/>
        </authorList>
    </citation>
    <scope>NUCLEOTIDE SEQUENCE [LARGE SCALE GENOMIC DNA]</scope>
    <source>
        <strain evidence="9">910700640</strain>
    </source>
</reference>
<evidence type="ECO:0000256" key="4">
    <source>
        <dbReference type="ARBA" id="ARBA00022989"/>
    </source>
</evidence>
<feature type="transmembrane region" description="Helical" evidence="7">
    <location>
        <begin position="191"/>
        <end position="212"/>
    </location>
</feature>
<dbReference type="VEuPathDB" id="FungiDB:B1J91_L07766g"/>
<evidence type="ECO:0000256" key="5">
    <source>
        <dbReference type="ARBA" id="ARBA00023136"/>
    </source>
</evidence>
<name>A0A0W0D969_CANGB</name>
<dbReference type="EMBL" id="LLZZ01000167">
    <property type="protein sequence ID" value="KTA96822.1"/>
    <property type="molecule type" value="Genomic_DNA"/>
</dbReference>
<dbReference type="OrthoDB" id="3648309at2759"/>
<comment type="subcellular location">
    <subcellularLocation>
        <location evidence="1">Membrane</location>
        <topology evidence="1">Multi-pass membrane protein</topology>
    </subcellularLocation>
</comment>
<sequence length="328" mass="35492">MVSISSSISNSSSTSFNTHTSPKQLVRQEEVEDINDPNNKRRRSSVMTTGTGTTVGGGSSHHEEGRSIYSNNTAPYNAQDCNSEGSIGRIYTTADNEKYIYIGRQRFLISDLYDAFGGTLNPGLAPPSSHKFGNPAPLGLSAFALTTFILSMFNARAQGVVIPNVVVGPAAFYGGLVQLVAGIWEIALENTFGGLALSSFGGFWMSFAAIYIPWFGILEAYEGHEDQLRSALGFYLLGWSIFTFGLTLCTMKSTVAFFALFFLLAVTFLLLSIGNFANNEGCTRAGGVVGVVVAFIAWYDAYAGVATKHNTYFIVKKIPLPTNEKVFF</sequence>
<evidence type="ECO:0000256" key="6">
    <source>
        <dbReference type="SAM" id="MobiDB-lite"/>
    </source>
</evidence>
<dbReference type="PROSITE" id="PS01114">
    <property type="entry name" value="GPR1_FUN34_YAAH"/>
    <property type="match status" value="1"/>
</dbReference>
<dbReference type="InterPro" id="IPR047622">
    <property type="entry name" value="GPR1_FUN34_YAAH"/>
</dbReference>
<dbReference type="InterPro" id="IPR051633">
    <property type="entry name" value="AceTr"/>
</dbReference>
<keyword evidence="3 7" id="KW-0812">Transmembrane</keyword>
<dbReference type="VEuPathDB" id="FungiDB:GVI51_L07623"/>
<evidence type="ECO:0000313" key="11">
    <source>
        <dbReference type="Proteomes" id="UP000054886"/>
    </source>
</evidence>
<comment type="caution">
    <text evidence="9">The sequence shown here is derived from an EMBL/GenBank/DDBJ whole genome shotgun (WGS) entry which is preliminary data.</text>
</comment>
<evidence type="ECO:0000256" key="7">
    <source>
        <dbReference type="SAM" id="Phobius"/>
    </source>
</evidence>